<dbReference type="PANTHER" id="PTHR42711">
    <property type="entry name" value="ABC TRANSPORTER ATP-BINDING PROTEIN"/>
    <property type="match status" value="1"/>
</dbReference>
<keyword evidence="2" id="KW-0813">Transport</keyword>
<gene>
    <name evidence="7" type="ORF">E1298_32515</name>
</gene>
<reference evidence="7 8" key="1">
    <citation type="submission" date="2019-03" db="EMBL/GenBank/DDBJ databases">
        <title>Draft genome sequences of novel Actinobacteria.</title>
        <authorList>
            <person name="Sahin N."/>
            <person name="Ay H."/>
            <person name="Saygin H."/>
        </authorList>
    </citation>
    <scope>NUCLEOTIDE SEQUENCE [LARGE SCALE GENOMIC DNA]</scope>
    <source>
        <strain evidence="7 8">H3C3</strain>
    </source>
</reference>
<dbReference type="InterPro" id="IPR050763">
    <property type="entry name" value="ABC_transporter_ATP-binding"/>
</dbReference>
<evidence type="ECO:0000256" key="2">
    <source>
        <dbReference type="ARBA" id="ARBA00022448"/>
    </source>
</evidence>
<evidence type="ECO:0000256" key="4">
    <source>
        <dbReference type="ARBA" id="ARBA00022840"/>
    </source>
</evidence>
<comment type="subcellular location">
    <subcellularLocation>
        <location evidence="1">Cell membrane</location>
        <topology evidence="1">Peripheral membrane protein</topology>
    </subcellularLocation>
</comment>
<dbReference type="RefSeq" id="WP_131900109.1">
    <property type="nucleotide sequence ID" value="NZ_SMKU01000235.1"/>
</dbReference>
<evidence type="ECO:0000259" key="6">
    <source>
        <dbReference type="Pfam" id="PF00005"/>
    </source>
</evidence>
<dbReference type="Gene3D" id="3.40.50.300">
    <property type="entry name" value="P-loop containing nucleotide triphosphate hydrolases"/>
    <property type="match status" value="1"/>
</dbReference>
<sequence length="91" mass="9560">MRVTANETAGAVVLTGVTKSYGRARAVDGIDLRLDRGTTVALLRPNGAAKSTTIGMMLGLLLPDSGAVEATGVRPVRPVRPARREHSVRIP</sequence>
<dbReference type="GO" id="GO:0005524">
    <property type="term" value="F:ATP binding"/>
    <property type="evidence" value="ECO:0007669"/>
    <property type="project" value="UniProtKB-KW"/>
</dbReference>
<dbReference type="SUPFAM" id="SSF52540">
    <property type="entry name" value="P-loop containing nucleoside triphosphate hydrolases"/>
    <property type="match status" value="1"/>
</dbReference>
<dbReference type="GO" id="GO:0005886">
    <property type="term" value="C:plasma membrane"/>
    <property type="evidence" value="ECO:0007669"/>
    <property type="project" value="UniProtKB-SubCell"/>
</dbReference>
<organism evidence="7 8">
    <name type="scientific">Actinomadura rubrisoli</name>
    <dbReference type="NCBI Taxonomy" id="2530368"/>
    <lineage>
        <taxon>Bacteria</taxon>
        <taxon>Bacillati</taxon>
        <taxon>Actinomycetota</taxon>
        <taxon>Actinomycetes</taxon>
        <taxon>Streptosporangiales</taxon>
        <taxon>Thermomonosporaceae</taxon>
        <taxon>Actinomadura</taxon>
    </lineage>
</organism>
<dbReference type="InterPro" id="IPR027417">
    <property type="entry name" value="P-loop_NTPase"/>
</dbReference>
<dbReference type="InterPro" id="IPR003439">
    <property type="entry name" value="ABC_transporter-like_ATP-bd"/>
</dbReference>
<dbReference type="PANTHER" id="PTHR42711:SF17">
    <property type="entry name" value="ABC TRANSPORTER ATP-BINDING PROTEIN"/>
    <property type="match status" value="1"/>
</dbReference>
<keyword evidence="8" id="KW-1185">Reference proteome</keyword>
<keyword evidence="4 7" id="KW-0067">ATP-binding</keyword>
<name>A0A4R5AVD7_9ACTN</name>
<comment type="caution">
    <text evidence="7">The sequence shown here is derived from an EMBL/GenBank/DDBJ whole genome shotgun (WGS) entry which is preliminary data.</text>
</comment>
<evidence type="ECO:0000313" key="7">
    <source>
        <dbReference type="EMBL" id="TDD74552.1"/>
    </source>
</evidence>
<dbReference type="OrthoDB" id="9804819at2"/>
<evidence type="ECO:0000256" key="1">
    <source>
        <dbReference type="ARBA" id="ARBA00004202"/>
    </source>
</evidence>
<evidence type="ECO:0000313" key="8">
    <source>
        <dbReference type="Proteomes" id="UP000294513"/>
    </source>
</evidence>
<dbReference type="AlphaFoldDB" id="A0A4R5AVD7"/>
<dbReference type="Pfam" id="PF00005">
    <property type="entry name" value="ABC_tran"/>
    <property type="match status" value="1"/>
</dbReference>
<proteinExistence type="predicted"/>
<accession>A0A4R5AVD7</accession>
<feature type="domain" description="ABC transporter" evidence="6">
    <location>
        <begin position="28"/>
        <end position="84"/>
    </location>
</feature>
<dbReference type="GO" id="GO:0016887">
    <property type="term" value="F:ATP hydrolysis activity"/>
    <property type="evidence" value="ECO:0007669"/>
    <property type="project" value="InterPro"/>
</dbReference>
<dbReference type="GO" id="GO:0046677">
    <property type="term" value="P:response to antibiotic"/>
    <property type="evidence" value="ECO:0007669"/>
    <property type="project" value="UniProtKB-KW"/>
</dbReference>
<dbReference type="EMBL" id="SMKU01000235">
    <property type="protein sequence ID" value="TDD74552.1"/>
    <property type="molecule type" value="Genomic_DNA"/>
</dbReference>
<keyword evidence="3" id="KW-0547">Nucleotide-binding</keyword>
<evidence type="ECO:0000256" key="5">
    <source>
        <dbReference type="ARBA" id="ARBA00023251"/>
    </source>
</evidence>
<protein>
    <submittedName>
        <fullName evidence="7">ATP-binding cassette domain-containing protein</fullName>
    </submittedName>
</protein>
<evidence type="ECO:0000256" key="3">
    <source>
        <dbReference type="ARBA" id="ARBA00022741"/>
    </source>
</evidence>
<dbReference type="Proteomes" id="UP000294513">
    <property type="component" value="Unassembled WGS sequence"/>
</dbReference>
<keyword evidence="5" id="KW-0046">Antibiotic resistance</keyword>